<dbReference type="InterPro" id="IPR056423">
    <property type="entry name" value="BACK_BPM_SPOP"/>
</dbReference>
<comment type="similarity">
    <text evidence="2">Belongs to the Tdpoz family.</text>
</comment>
<protein>
    <submittedName>
        <fullName evidence="6">Uncharacterized protein</fullName>
    </submittedName>
</protein>
<feature type="domain" description="BTB" evidence="4">
    <location>
        <begin position="190"/>
        <end position="258"/>
    </location>
</feature>
<dbReference type="CDD" id="cd00121">
    <property type="entry name" value="MATH"/>
    <property type="match status" value="2"/>
</dbReference>
<dbReference type="InterPro" id="IPR045005">
    <property type="entry name" value="BPM1-6"/>
</dbReference>
<dbReference type="InterPro" id="IPR000210">
    <property type="entry name" value="BTB/POZ_dom"/>
</dbReference>
<comment type="pathway">
    <text evidence="1">Protein modification; protein ubiquitination.</text>
</comment>
<feature type="region of interest" description="Disordered" evidence="3">
    <location>
        <begin position="376"/>
        <end position="400"/>
    </location>
</feature>
<dbReference type="EMBL" id="JAUUTY010000004">
    <property type="protein sequence ID" value="KAK1645068.1"/>
    <property type="molecule type" value="Genomic_DNA"/>
</dbReference>
<dbReference type="InterPro" id="IPR002083">
    <property type="entry name" value="MATH/TRAF_dom"/>
</dbReference>
<evidence type="ECO:0000256" key="1">
    <source>
        <dbReference type="ARBA" id="ARBA00004906"/>
    </source>
</evidence>
<dbReference type="SMART" id="SM00061">
    <property type="entry name" value="MATH"/>
    <property type="match status" value="2"/>
</dbReference>
<dbReference type="Pfam" id="PF00651">
    <property type="entry name" value="BTB"/>
    <property type="match status" value="2"/>
</dbReference>
<sequence>MSSFAGLSVVTNGKHCTTTAIDAGMGSGYHLLVVKDYLRTVQEVPNGKSICSGYFMVGGHKWCINYHPNGKQPSCADFISLGLCLFDDDVEEAVKAKLVFSFVDQVEKQKANEIFAIKSCSFSFKGCCWGPFKFMKRDALERSAHLKADCFTIRIDIMVCNDLTTQQDVVGTLSGIGQHFKILLQDKVGCDVTFEVSGETFLAHRCVLAARSKVFRAQFFGPMAQGITSNAIQIKDMDAKVFAAMLSFIYSDSFPQMEENKAQAVQGQEEEAAKLVTWLQDLFVASDRYDIQQLKFLCEKKLFNLIGVSSVACTLALAERHNCHGLKDGCLTFIQVQSPKCLEKVMETDGWELIVTTYPSILKEIIAKVASNQKDNKRKYESMPHRPASGVSSQAAGGDQVCPQPQLTHLSSRIWNVSGDRTLDRITAFVMSSFAGLSVVTNGKHCTTTAIDAGMGSGYHLLVVKDYLRTVQEVPNGKSVCSGHFMVGGHKWCINYHPNGKQPSCADFISLGLCLVDDDVEEAVKAKLVFSFVDQVEKQKANEFFAIKSCSFSFKGCCWGPFKFMKRDALERSAHLKADCFTIRIDIMVCNDLTTQQDAIGTLSGIGQHFKILLQDKVGCDVTFEVSGETFLAHRCVLAARSKVFRAQFFGPMAQGITSSAIQIKDMDAKVFAAMLSFIYSDSFPQMEENKAQAVQGQEEEAAKLVMWLQDLFVASDRYDIQQLKFLCEKKLFNLIGVSSVACTLALAERHNCHGLKDACLTFIQVQSPKCLEKVMESDGWELIVTSYPSILKEIIAKVASNQKDNKRKYESM</sequence>
<evidence type="ECO:0000256" key="2">
    <source>
        <dbReference type="ARBA" id="ARBA00010846"/>
    </source>
</evidence>
<dbReference type="Pfam" id="PF24570">
    <property type="entry name" value="BACK_BPM_SPOP"/>
    <property type="match status" value="2"/>
</dbReference>
<evidence type="ECO:0000313" key="7">
    <source>
        <dbReference type="Proteomes" id="UP001231189"/>
    </source>
</evidence>
<name>A0AAD8S4P4_LOLMU</name>
<dbReference type="GO" id="GO:0016567">
    <property type="term" value="P:protein ubiquitination"/>
    <property type="evidence" value="ECO:0007669"/>
    <property type="project" value="InterPro"/>
</dbReference>
<gene>
    <name evidence="6" type="ORF">QYE76_062873</name>
</gene>
<dbReference type="InterPro" id="IPR011333">
    <property type="entry name" value="SKP1/BTB/POZ_sf"/>
</dbReference>
<evidence type="ECO:0000256" key="3">
    <source>
        <dbReference type="SAM" id="MobiDB-lite"/>
    </source>
</evidence>
<dbReference type="PANTHER" id="PTHR26379">
    <property type="entry name" value="BTB/POZ AND MATH DOMAIN-CONTAINING PROTEIN 1"/>
    <property type="match status" value="1"/>
</dbReference>
<dbReference type="SMART" id="SM00225">
    <property type="entry name" value="BTB"/>
    <property type="match status" value="2"/>
</dbReference>
<dbReference type="PANTHER" id="PTHR26379:SF295">
    <property type="entry name" value="OS10G0429651 PROTEIN"/>
    <property type="match status" value="1"/>
</dbReference>
<dbReference type="PROSITE" id="PS50144">
    <property type="entry name" value="MATH"/>
    <property type="match status" value="2"/>
</dbReference>
<evidence type="ECO:0000313" key="6">
    <source>
        <dbReference type="EMBL" id="KAK1645068.1"/>
    </source>
</evidence>
<dbReference type="InterPro" id="IPR008974">
    <property type="entry name" value="TRAF-like"/>
</dbReference>
<dbReference type="Gene3D" id="2.60.210.10">
    <property type="entry name" value="Apoptosis, Tumor Necrosis Factor Receptor Associated Protein 2, Chain A"/>
    <property type="match status" value="2"/>
</dbReference>
<accession>A0AAD8S4P4</accession>
<dbReference type="PROSITE" id="PS50097">
    <property type="entry name" value="BTB"/>
    <property type="match status" value="2"/>
</dbReference>
<reference evidence="6" key="1">
    <citation type="submission" date="2023-07" db="EMBL/GenBank/DDBJ databases">
        <title>A chromosome-level genome assembly of Lolium multiflorum.</title>
        <authorList>
            <person name="Chen Y."/>
            <person name="Copetti D."/>
            <person name="Kolliker R."/>
            <person name="Studer B."/>
        </authorList>
    </citation>
    <scope>NUCLEOTIDE SEQUENCE</scope>
    <source>
        <strain evidence="6">02402/16</strain>
        <tissue evidence="6">Leaf</tissue>
    </source>
</reference>
<dbReference type="SUPFAM" id="SSF54695">
    <property type="entry name" value="POZ domain"/>
    <property type="match status" value="2"/>
</dbReference>
<proteinExistence type="inferred from homology"/>
<organism evidence="6 7">
    <name type="scientific">Lolium multiflorum</name>
    <name type="common">Italian ryegrass</name>
    <name type="synonym">Lolium perenne subsp. multiflorum</name>
    <dbReference type="NCBI Taxonomy" id="4521"/>
    <lineage>
        <taxon>Eukaryota</taxon>
        <taxon>Viridiplantae</taxon>
        <taxon>Streptophyta</taxon>
        <taxon>Embryophyta</taxon>
        <taxon>Tracheophyta</taxon>
        <taxon>Spermatophyta</taxon>
        <taxon>Magnoliopsida</taxon>
        <taxon>Liliopsida</taxon>
        <taxon>Poales</taxon>
        <taxon>Poaceae</taxon>
        <taxon>BOP clade</taxon>
        <taxon>Pooideae</taxon>
        <taxon>Poodae</taxon>
        <taxon>Poeae</taxon>
        <taxon>Poeae Chloroplast Group 2 (Poeae type)</taxon>
        <taxon>Loliodinae</taxon>
        <taxon>Loliinae</taxon>
        <taxon>Lolium</taxon>
    </lineage>
</organism>
<feature type="domain" description="MATH" evidence="5">
    <location>
        <begin position="27"/>
        <end position="157"/>
    </location>
</feature>
<dbReference type="Gene3D" id="1.25.40.420">
    <property type="match status" value="2"/>
</dbReference>
<comment type="caution">
    <text evidence="6">The sequence shown here is derived from an EMBL/GenBank/DDBJ whole genome shotgun (WGS) entry which is preliminary data.</text>
</comment>
<feature type="domain" description="MATH" evidence="5">
    <location>
        <begin position="457"/>
        <end position="587"/>
    </location>
</feature>
<evidence type="ECO:0000259" key="4">
    <source>
        <dbReference type="PROSITE" id="PS50097"/>
    </source>
</evidence>
<feature type="domain" description="BTB" evidence="4">
    <location>
        <begin position="620"/>
        <end position="688"/>
    </location>
</feature>
<dbReference type="Pfam" id="PF22486">
    <property type="entry name" value="MATH_2"/>
    <property type="match status" value="2"/>
</dbReference>
<dbReference type="Gene3D" id="3.30.710.10">
    <property type="entry name" value="Potassium Channel Kv1.1, Chain A"/>
    <property type="match status" value="2"/>
</dbReference>
<evidence type="ECO:0000259" key="5">
    <source>
        <dbReference type="PROSITE" id="PS50144"/>
    </source>
</evidence>
<dbReference type="SUPFAM" id="SSF49599">
    <property type="entry name" value="TRAF domain-like"/>
    <property type="match status" value="2"/>
</dbReference>
<dbReference type="AlphaFoldDB" id="A0AAD8S4P4"/>
<dbReference type="Proteomes" id="UP001231189">
    <property type="component" value="Unassembled WGS sequence"/>
</dbReference>
<keyword evidence="7" id="KW-1185">Reference proteome</keyword>